<dbReference type="RefSeq" id="WP_338548557.1">
    <property type="nucleotide sequence ID" value="NZ_CP146069.1"/>
</dbReference>
<dbReference type="Pfam" id="PF12974">
    <property type="entry name" value="Phosphonate-bd"/>
    <property type="match status" value="1"/>
</dbReference>
<reference evidence="1 2" key="1">
    <citation type="submission" date="2023-10" db="EMBL/GenBank/DDBJ databases">
        <title>Roseovarius strain S88 nov., isolated from a marine algae.</title>
        <authorList>
            <person name="Lee M.W."/>
            <person name="Lee J.K."/>
            <person name="Kim J.M."/>
            <person name="Choi D.G."/>
            <person name="Baek J.H."/>
            <person name="Bayburt H."/>
            <person name="Jung J.J."/>
            <person name="Han D.M."/>
            <person name="Jeon C.O."/>
        </authorList>
    </citation>
    <scope>NUCLEOTIDE SEQUENCE [LARGE SCALE GENOMIC DNA]</scope>
    <source>
        <strain evidence="1 2">S88</strain>
    </source>
</reference>
<dbReference type="EMBL" id="CP146069">
    <property type="protein sequence ID" value="WWR45637.1"/>
    <property type="molecule type" value="Genomic_DNA"/>
</dbReference>
<dbReference type="SUPFAM" id="SSF53850">
    <property type="entry name" value="Periplasmic binding protein-like II"/>
    <property type="match status" value="1"/>
</dbReference>
<name>A0ABZ2HEN0_9RHOB</name>
<accession>A0ABZ2HEN0</accession>
<protein>
    <submittedName>
        <fullName evidence="1">PhnD/SsuA/transferrin family substrate-binding protein</fullName>
    </submittedName>
</protein>
<evidence type="ECO:0000313" key="1">
    <source>
        <dbReference type="EMBL" id="WWR45637.1"/>
    </source>
</evidence>
<gene>
    <name evidence="1" type="ORF">RZ517_12660</name>
</gene>
<dbReference type="Gene3D" id="3.40.190.10">
    <property type="entry name" value="Periplasmic binding protein-like II"/>
    <property type="match status" value="1"/>
</dbReference>
<dbReference type="PANTHER" id="PTHR35841">
    <property type="entry name" value="PHOSPHONATES-BINDING PERIPLASMIC PROTEIN"/>
    <property type="match status" value="1"/>
</dbReference>
<organism evidence="1 2">
    <name type="scientific">Roseovarius phycicola</name>
    <dbReference type="NCBI Taxonomy" id="3080976"/>
    <lineage>
        <taxon>Bacteria</taxon>
        <taxon>Pseudomonadati</taxon>
        <taxon>Pseudomonadota</taxon>
        <taxon>Alphaproteobacteria</taxon>
        <taxon>Rhodobacterales</taxon>
        <taxon>Roseobacteraceae</taxon>
        <taxon>Roseovarius</taxon>
    </lineage>
</organism>
<keyword evidence="2" id="KW-1185">Reference proteome</keyword>
<dbReference type="Proteomes" id="UP001364156">
    <property type="component" value="Chromosome"/>
</dbReference>
<evidence type="ECO:0000313" key="2">
    <source>
        <dbReference type="Proteomes" id="UP001364156"/>
    </source>
</evidence>
<proteinExistence type="predicted"/>
<dbReference type="PANTHER" id="PTHR35841:SF1">
    <property type="entry name" value="PHOSPHONATES-BINDING PERIPLASMIC PROTEIN"/>
    <property type="match status" value="1"/>
</dbReference>
<sequence length="246" mass="27325">MIASLPMYDRHELQAANDRLWHAVRENLGFGPDSLKRDGDIWEHWMSPDLLLSQTCGFPYRARLHGAVQLVGTPDNRLEGCAPGEYCSVFVARADELRDQIKDYSSSVFAYNEPLSQSGWAAAANYGFSRGFSFARTSKSGGHLFSAKAVAEGRADLAAIDALTWRHIQRYDDFAAQLRVVAHTDPTPTLPFITARDRDLAPIRDALAKAIADLREDDRESLSLYGLVDIPAERYLSVRTPVPPSS</sequence>